<keyword evidence="5 9" id="KW-0032">Aminotransferase</keyword>
<dbReference type="GO" id="GO:0030170">
    <property type="term" value="F:pyridoxal phosphate binding"/>
    <property type="evidence" value="ECO:0007669"/>
    <property type="project" value="InterPro"/>
</dbReference>
<dbReference type="EMBL" id="RGGN01000121">
    <property type="protein sequence ID" value="NCU63115.1"/>
    <property type="molecule type" value="Genomic_DNA"/>
</dbReference>
<dbReference type="GO" id="GO:0004400">
    <property type="term" value="F:histidinol-phosphate transaminase activity"/>
    <property type="evidence" value="ECO:0007669"/>
    <property type="project" value="UniProtKB-UniRule"/>
</dbReference>
<sequence>MVLRFKNFNNLKYVGGLSQIKNIKNPIKLSANESALGPSKKSIRAFIANSKRLSRYPDGNSNILIQSISKNLKLNPNNIIIGNGSDEIISLACQLFLRPNDEVIVTEYSFLMYRIYAKIHGGKVIIAPENDFKANIDSIIAKVTPKTKIVFLANPNNPTGTYLDKNEMLLLRKKLRSNILLVVDDAYFEFVINKDYVSGLDLFKGYSNVLITRSFSKIYGLASLRLGWGYGPKNIISAMKLIKPPFNVNSAAQVAGVEALNDKNWLKKNIEHNTKWADIFFENFVNLGILTNVPVANFFLMRFDNKEITADKVYDKFIKSKIILRKMKGYGLANSLRVTIGNNKENNLFLKTLNKIFNV</sequence>
<organism evidence="12 13">
    <name type="scientific">Candidatus Fonsibacter lacus</name>
    <dbReference type="NCBI Taxonomy" id="2576439"/>
    <lineage>
        <taxon>Bacteria</taxon>
        <taxon>Pseudomonadati</taxon>
        <taxon>Pseudomonadota</taxon>
        <taxon>Alphaproteobacteria</taxon>
        <taxon>Candidatus Pelagibacterales</taxon>
        <taxon>Candidatus Pelagibacterales incertae sedis</taxon>
        <taxon>Candidatus Fonsibacter</taxon>
    </lineage>
</organism>
<dbReference type="PANTHER" id="PTHR43643">
    <property type="entry name" value="HISTIDINOL-PHOSPHATE AMINOTRANSFERASE 2"/>
    <property type="match status" value="1"/>
</dbReference>
<dbReference type="InterPro" id="IPR005861">
    <property type="entry name" value="HisP_aminotrans"/>
</dbReference>
<keyword evidence="9" id="KW-0368">Histidine biosynthesis</keyword>
<dbReference type="EMBL" id="RGOB01000002">
    <property type="protein sequence ID" value="NCU52721.1"/>
    <property type="molecule type" value="Genomic_DNA"/>
</dbReference>
<dbReference type="Gene3D" id="3.90.1150.10">
    <property type="entry name" value="Aspartate Aminotransferase, domain 1"/>
    <property type="match status" value="1"/>
</dbReference>
<keyword evidence="6 9" id="KW-0808">Transferase</keyword>
<name>A0A845SEZ4_9PROT</name>
<comment type="pathway">
    <text evidence="2 9">Amino-acid biosynthesis; L-histidine biosynthesis; L-histidine from 5-phospho-alpha-D-ribose 1-diphosphate: step 7/9.</text>
</comment>
<evidence type="ECO:0000256" key="7">
    <source>
        <dbReference type="ARBA" id="ARBA00022898"/>
    </source>
</evidence>
<comment type="cofactor">
    <cofactor evidence="1 9">
        <name>pyridoxal 5'-phosphate</name>
        <dbReference type="ChEBI" id="CHEBI:597326"/>
    </cofactor>
</comment>
<dbReference type="Pfam" id="PF00155">
    <property type="entry name" value="Aminotran_1_2"/>
    <property type="match status" value="1"/>
</dbReference>
<dbReference type="SUPFAM" id="SSF53383">
    <property type="entry name" value="PLP-dependent transferases"/>
    <property type="match status" value="1"/>
</dbReference>
<feature type="modified residue" description="N6-(pyridoxal phosphate)lysine" evidence="9">
    <location>
        <position position="217"/>
    </location>
</feature>
<evidence type="ECO:0000313" key="11">
    <source>
        <dbReference type="EMBL" id="NCU52721.1"/>
    </source>
</evidence>
<dbReference type="Gene3D" id="3.40.640.10">
    <property type="entry name" value="Type I PLP-dependent aspartate aminotransferase-like (Major domain)"/>
    <property type="match status" value="1"/>
</dbReference>
<evidence type="ECO:0000256" key="6">
    <source>
        <dbReference type="ARBA" id="ARBA00022679"/>
    </source>
</evidence>
<evidence type="ECO:0000256" key="1">
    <source>
        <dbReference type="ARBA" id="ARBA00001933"/>
    </source>
</evidence>
<dbReference type="PANTHER" id="PTHR43643:SF3">
    <property type="entry name" value="HISTIDINOL-PHOSPHATE AMINOTRANSFERASE"/>
    <property type="match status" value="1"/>
</dbReference>
<evidence type="ECO:0000256" key="4">
    <source>
        <dbReference type="ARBA" id="ARBA00011738"/>
    </source>
</evidence>
<accession>A0A845SEZ4</accession>
<evidence type="ECO:0000256" key="8">
    <source>
        <dbReference type="ARBA" id="ARBA00047481"/>
    </source>
</evidence>
<keyword evidence="9" id="KW-0028">Amino-acid biosynthesis</keyword>
<keyword evidence="7 9" id="KW-0663">Pyridoxal phosphate</keyword>
<dbReference type="EC" id="2.6.1.9" evidence="9"/>
<dbReference type="InterPro" id="IPR015421">
    <property type="entry name" value="PyrdxlP-dep_Trfase_major"/>
</dbReference>
<evidence type="ECO:0000259" key="10">
    <source>
        <dbReference type="Pfam" id="PF00155"/>
    </source>
</evidence>
<dbReference type="InterPro" id="IPR004839">
    <property type="entry name" value="Aminotransferase_I/II_large"/>
</dbReference>
<proteinExistence type="inferred from homology"/>
<evidence type="ECO:0000313" key="12">
    <source>
        <dbReference type="EMBL" id="NCU63115.1"/>
    </source>
</evidence>
<protein>
    <recommendedName>
        <fullName evidence="9">Histidinol-phosphate aminotransferase</fullName>
        <ecNumber evidence="9">2.6.1.9</ecNumber>
    </recommendedName>
    <alternativeName>
        <fullName evidence="9">Imidazole acetol-phosphate transaminase</fullName>
    </alternativeName>
</protein>
<dbReference type="InterPro" id="IPR050106">
    <property type="entry name" value="HistidinolP_aminotransfase"/>
</dbReference>
<dbReference type="InterPro" id="IPR015422">
    <property type="entry name" value="PyrdxlP-dep_Trfase_small"/>
</dbReference>
<comment type="caution">
    <text evidence="12">The sequence shown here is derived from an EMBL/GenBank/DDBJ whole genome shotgun (WGS) entry which is preliminary data.</text>
</comment>
<evidence type="ECO:0000256" key="5">
    <source>
        <dbReference type="ARBA" id="ARBA00022576"/>
    </source>
</evidence>
<dbReference type="InterPro" id="IPR015424">
    <property type="entry name" value="PyrdxlP-dep_Trfase"/>
</dbReference>
<evidence type="ECO:0000256" key="2">
    <source>
        <dbReference type="ARBA" id="ARBA00005011"/>
    </source>
</evidence>
<feature type="domain" description="Aminotransferase class I/classII large" evidence="10">
    <location>
        <begin position="25"/>
        <end position="348"/>
    </location>
</feature>
<evidence type="ECO:0000256" key="3">
    <source>
        <dbReference type="ARBA" id="ARBA00007970"/>
    </source>
</evidence>
<dbReference type="UniPathway" id="UPA00031">
    <property type="reaction ID" value="UER00012"/>
</dbReference>
<evidence type="ECO:0000313" key="13">
    <source>
        <dbReference type="Proteomes" id="UP000572953"/>
    </source>
</evidence>
<gene>
    <name evidence="9" type="primary">hisC</name>
    <name evidence="12" type="ORF">EBV78_03380</name>
    <name evidence="11" type="ORF">EBX74_00180</name>
</gene>
<reference evidence="12 13" key="1">
    <citation type="submission" date="2018-10" db="EMBL/GenBank/DDBJ databases">
        <title>Iterative Subtractive Binning of Freshwater Chronoseries Metagenomes Recovers Nearly Complete Genomes from over Four Hundred Novel Species.</title>
        <authorList>
            <person name="Rodriguez-R L.M."/>
            <person name="Tsementzi D."/>
            <person name="Luo C."/>
            <person name="Konstantinidis K.T."/>
        </authorList>
    </citation>
    <scope>NUCLEOTIDE SEQUENCE [LARGE SCALE GENOMIC DNA]</scope>
    <source>
        <strain evidence="12">WB7_2B_003</strain>
        <strain evidence="11">WB8_2A_004</strain>
    </source>
</reference>
<dbReference type="Proteomes" id="UP000747791">
    <property type="component" value="Unassembled WGS sequence"/>
</dbReference>
<comment type="similarity">
    <text evidence="3 9">Belongs to the class-II pyridoxal-phosphate-dependent aminotransferase family. Histidinol-phosphate aminotransferase subfamily.</text>
</comment>
<dbReference type="NCBIfam" id="TIGR01141">
    <property type="entry name" value="hisC"/>
    <property type="match status" value="1"/>
</dbReference>
<dbReference type="HAMAP" id="MF_01023">
    <property type="entry name" value="HisC_aminotrans_2"/>
    <property type="match status" value="1"/>
</dbReference>
<dbReference type="GO" id="GO:0000105">
    <property type="term" value="P:L-histidine biosynthetic process"/>
    <property type="evidence" value="ECO:0007669"/>
    <property type="project" value="UniProtKB-UniRule"/>
</dbReference>
<dbReference type="Proteomes" id="UP000572953">
    <property type="component" value="Unassembled WGS sequence"/>
</dbReference>
<evidence type="ECO:0000256" key="9">
    <source>
        <dbReference type="HAMAP-Rule" id="MF_01023"/>
    </source>
</evidence>
<comment type="subunit">
    <text evidence="4 9">Homodimer.</text>
</comment>
<dbReference type="CDD" id="cd00609">
    <property type="entry name" value="AAT_like"/>
    <property type="match status" value="1"/>
</dbReference>
<comment type="catalytic activity">
    <reaction evidence="8 9">
        <text>L-histidinol phosphate + 2-oxoglutarate = 3-(imidazol-4-yl)-2-oxopropyl phosphate + L-glutamate</text>
        <dbReference type="Rhea" id="RHEA:23744"/>
        <dbReference type="ChEBI" id="CHEBI:16810"/>
        <dbReference type="ChEBI" id="CHEBI:29985"/>
        <dbReference type="ChEBI" id="CHEBI:57766"/>
        <dbReference type="ChEBI" id="CHEBI:57980"/>
        <dbReference type="EC" id="2.6.1.9"/>
    </reaction>
</comment>
<dbReference type="AlphaFoldDB" id="A0A845SEZ4"/>